<evidence type="ECO:0000259" key="5">
    <source>
        <dbReference type="Pfam" id="PF00891"/>
    </source>
</evidence>
<evidence type="ECO:0000313" key="7">
    <source>
        <dbReference type="EMBL" id="POF29062.1"/>
    </source>
</evidence>
<dbReference type="PANTHER" id="PTHR43712:SF2">
    <property type="entry name" value="O-METHYLTRANSFERASE CICE"/>
    <property type="match status" value="1"/>
</dbReference>
<dbReference type="PANTHER" id="PTHR43712">
    <property type="entry name" value="PUTATIVE (AFU_ORTHOLOGUE AFUA_4G14580)-RELATED"/>
    <property type="match status" value="1"/>
</dbReference>
<protein>
    <submittedName>
        <fullName evidence="7">O-methyltransferase</fullName>
    </submittedName>
</protein>
<feature type="domain" description="O-methyltransferase C-terminal" evidence="5">
    <location>
        <begin position="120"/>
        <end position="327"/>
    </location>
</feature>
<dbReference type="SUPFAM" id="SSF46785">
    <property type="entry name" value="Winged helix' DNA-binding domain"/>
    <property type="match status" value="1"/>
</dbReference>
<sequence length="347" mass="37896">MSAPAEVSPGQPAAVPPFKLMAQIAAYRTSQCIRVLVELGIPALLEQGARPVAELAIATGTQPQPLDRVLNHLVNEDVIGRDDQGRYTALPVTAYLAPEHPQSLRNWVACELDPLLWRSWESLTDQLRCGTTAFDLTHGSAFFDWHAQDSAAQKRFDDQMNGASRGIGAVVVRELDFAPGTTLMDVGGGNGSFLAQLLEKNPGTEGLLFELPRSIEAYDPQFEQMRQQNRADIAKGSFFETVPGGADIYLFSRVFHDFNDDAARIILNNTKRALAGNERLFLIDMMANDANAGARGSSQDIFMLTQLGGRERTAEEFSHLLAETGFETLSVTPTASPVSILEFRAAD</sequence>
<dbReference type="AlphaFoldDB" id="A0A2S3UMX4"/>
<keyword evidence="8" id="KW-1185">Reference proteome</keyword>
<dbReference type="OrthoDB" id="7418600at2"/>
<dbReference type="InterPro" id="IPR036390">
    <property type="entry name" value="WH_DNA-bd_sf"/>
</dbReference>
<keyword evidence="2 7" id="KW-0808">Transferase</keyword>
<dbReference type="Gene3D" id="3.40.50.150">
    <property type="entry name" value="Vaccinia Virus protein VP39"/>
    <property type="match status" value="1"/>
</dbReference>
<dbReference type="InterPro" id="IPR029063">
    <property type="entry name" value="SAM-dependent_MTases_sf"/>
</dbReference>
<evidence type="ECO:0000313" key="8">
    <source>
        <dbReference type="Proteomes" id="UP000236959"/>
    </source>
</evidence>
<dbReference type="EMBL" id="PPCN01000010">
    <property type="protein sequence ID" value="POF29062.1"/>
    <property type="molecule type" value="Genomic_DNA"/>
</dbReference>
<accession>A0A2S3UMX4</accession>
<evidence type="ECO:0000256" key="3">
    <source>
        <dbReference type="ARBA" id="ARBA00022691"/>
    </source>
</evidence>
<evidence type="ECO:0000256" key="4">
    <source>
        <dbReference type="PIRSR" id="PIRSR005739-1"/>
    </source>
</evidence>
<dbReference type="InterPro" id="IPR012967">
    <property type="entry name" value="COMT_dimerisation"/>
</dbReference>
<proteinExistence type="predicted"/>
<feature type="active site" description="Proton acceptor" evidence="4">
    <location>
        <position position="256"/>
    </location>
</feature>
<evidence type="ECO:0000259" key="6">
    <source>
        <dbReference type="Pfam" id="PF08100"/>
    </source>
</evidence>
<dbReference type="PIRSF" id="PIRSF005739">
    <property type="entry name" value="O-mtase"/>
    <property type="match status" value="1"/>
</dbReference>
<keyword evidence="1 7" id="KW-0489">Methyltransferase</keyword>
<gene>
    <name evidence="7" type="ORF">CLV41_11066</name>
</gene>
<dbReference type="Gene3D" id="1.10.10.10">
    <property type="entry name" value="Winged helix-like DNA-binding domain superfamily/Winged helix DNA-binding domain"/>
    <property type="match status" value="1"/>
</dbReference>
<organism evidence="7 8">
    <name type="scientific">Roseibium marinum</name>
    <dbReference type="NCBI Taxonomy" id="281252"/>
    <lineage>
        <taxon>Bacteria</taxon>
        <taxon>Pseudomonadati</taxon>
        <taxon>Pseudomonadota</taxon>
        <taxon>Alphaproteobacteria</taxon>
        <taxon>Hyphomicrobiales</taxon>
        <taxon>Stappiaceae</taxon>
        <taxon>Roseibium</taxon>
    </lineage>
</organism>
<evidence type="ECO:0000256" key="2">
    <source>
        <dbReference type="ARBA" id="ARBA00022679"/>
    </source>
</evidence>
<evidence type="ECO:0000256" key="1">
    <source>
        <dbReference type="ARBA" id="ARBA00022603"/>
    </source>
</evidence>
<dbReference type="GO" id="GO:0008171">
    <property type="term" value="F:O-methyltransferase activity"/>
    <property type="evidence" value="ECO:0007669"/>
    <property type="project" value="InterPro"/>
</dbReference>
<dbReference type="Proteomes" id="UP000236959">
    <property type="component" value="Unassembled WGS sequence"/>
</dbReference>
<comment type="caution">
    <text evidence="7">The sequence shown here is derived from an EMBL/GenBank/DDBJ whole genome shotgun (WGS) entry which is preliminary data.</text>
</comment>
<keyword evidence="3" id="KW-0949">S-adenosyl-L-methionine</keyword>
<dbReference type="GO" id="GO:0046983">
    <property type="term" value="F:protein dimerization activity"/>
    <property type="evidence" value="ECO:0007669"/>
    <property type="project" value="InterPro"/>
</dbReference>
<dbReference type="RefSeq" id="WP_103224223.1">
    <property type="nucleotide sequence ID" value="NZ_PPCN01000010.1"/>
</dbReference>
<name>A0A2S3UMX4_9HYPH</name>
<reference evidence="7 8" key="1">
    <citation type="submission" date="2018-01" db="EMBL/GenBank/DDBJ databases">
        <title>Genomic Encyclopedia of Archaeal and Bacterial Type Strains, Phase II (KMG-II): from individual species to whole genera.</title>
        <authorList>
            <person name="Goeker M."/>
        </authorList>
    </citation>
    <scope>NUCLEOTIDE SEQUENCE [LARGE SCALE GENOMIC DNA]</scope>
    <source>
        <strain evidence="7 8">DSM 17023</strain>
    </source>
</reference>
<dbReference type="SUPFAM" id="SSF53335">
    <property type="entry name" value="S-adenosyl-L-methionine-dependent methyltransferases"/>
    <property type="match status" value="1"/>
</dbReference>
<dbReference type="InterPro" id="IPR001077">
    <property type="entry name" value="COMT_C"/>
</dbReference>
<dbReference type="GO" id="GO:0032259">
    <property type="term" value="P:methylation"/>
    <property type="evidence" value="ECO:0007669"/>
    <property type="project" value="UniProtKB-KW"/>
</dbReference>
<dbReference type="Pfam" id="PF08100">
    <property type="entry name" value="Dimerisation"/>
    <property type="match status" value="1"/>
</dbReference>
<feature type="domain" description="O-methyltransferase dimerisation" evidence="6">
    <location>
        <begin position="24"/>
        <end position="96"/>
    </location>
</feature>
<dbReference type="InterPro" id="IPR016461">
    <property type="entry name" value="COMT-like"/>
</dbReference>
<dbReference type="Pfam" id="PF00891">
    <property type="entry name" value="Methyltransf_2"/>
    <property type="match status" value="1"/>
</dbReference>
<dbReference type="PROSITE" id="PS51683">
    <property type="entry name" value="SAM_OMT_II"/>
    <property type="match status" value="1"/>
</dbReference>
<dbReference type="InterPro" id="IPR036388">
    <property type="entry name" value="WH-like_DNA-bd_sf"/>
</dbReference>